<sequence>MNISRSKAETPHLNALSVELSQLNGPCVGCSDCGGLCMALIDALTLPEMVLGKKRDGV</sequence>
<protein>
    <submittedName>
        <fullName evidence="1">Uncharacterized protein</fullName>
    </submittedName>
</protein>
<accession>A0A8J3H5Q3</accession>
<evidence type="ECO:0000313" key="2">
    <source>
        <dbReference type="Proteomes" id="UP000611500"/>
    </source>
</evidence>
<dbReference type="AlphaFoldDB" id="A0A8J3H5Q3"/>
<dbReference type="EMBL" id="BNAP01000002">
    <property type="protein sequence ID" value="GHG82186.1"/>
    <property type="molecule type" value="Genomic_DNA"/>
</dbReference>
<reference evidence="1" key="1">
    <citation type="journal article" date="2014" name="Int. J. Syst. Evol. Microbiol.">
        <title>Complete genome sequence of Corynebacterium casei LMG S-19264T (=DSM 44701T), isolated from a smear-ripened cheese.</title>
        <authorList>
            <consortium name="US DOE Joint Genome Institute (JGI-PGF)"/>
            <person name="Walter F."/>
            <person name="Albersmeier A."/>
            <person name="Kalinowski J."/>
            <person name="Ruckert C."/>
        </authorList>
    </citation>
    <scope>NUCLEOTIDE SEQUENCE</scope>
    <source>
        <strain evidence="1">CGMCC 1.7081</strain>
    </source>
</reference>
<evidence type="ECO:0000313" key="1">
    <source>
        <dbReference type="EMBL" id="GHG82186.1"/>
    </source>
</evidence>
<name>A0A8J3H5Q3_9RHOB</name>
<dbReference type="RefSeq" id="WP_169726937.1">
    <property type="nucleotide sequence ID" value="NZ_BNAP01000002.1"/>
</dbReference>
<comment type="caution">
    <text evidence="1">The sequence shown here is derived from an EMBL/GenBank/DDBJ whole genome shotgun (WGS) entry which is preliminary data.</text>
</comment>
<proteinExistence type="predicted"/>
<organism evidence="1 2">
    <name type="scientific">Pseudodonghicola xiamenensis</name>
    <dbReference type="NCBI Taxonomy" id="337702"/>
    <lineage>
        <taxon>Bacteria</taxon>
        <taxon>Pseudomonadati</taxon>
        <taxon>Pseudomonadota</taxon>
        <taxon>Alphaproteobacteria</taxon>
        <taxon>Rhodobacterales</taxon>
        <taxon>Paracoccaceae</taxon>
        <taxon>Pseudodonghicola</taxon>
    </lineage>
</organism>
<reference evidence="1" key="2">
    <citation type="submission" date="2020-09" db="EMBL/GenBank/DDBJ databases">
        <authorList>
            <person name="Sun Q."/>
            <person name="Zhou Y."/>
        </authorList>
    </citation>
    <scope>NUCLEOTIDE SEQUENCE</scope>
    <source>
        <strain evidence="1">CGMCC 1.7081</strain>
    </source>
</reference>
<dbReference type="Proteomes" id="UP000611500">
    <property type="component" value="Unassembled WGS sequence"/>
</dbReference>
<keyword evidence="2" id="KW-1185">Reference proteome</keyword>
<gene>
    <name evidence="1" type="ORF">GCM10010961_06500</name>
</gene>